<evidence type="ECO:0000256" key="1">
    <source>
        <dbReference type="ARBA" id="ARBA00004442"/>
    </source>
</evidence>
<dbReference type="AlphaFoldDB" id="X1P347"/>
<dbReference type="InterPro" id="IPR036737">
    <property type="entry name" value="OmpA-like_sf"/>
</dbReference>
<feature type="domain" description="OmpA-like" evidence="4">
    <location>
        <begin position="1"/>
        <end position="73"/>
    </location>
</feature>
<dbReference type="PANTHER" id="PTHR30329">
    <property type="entry name" value="STATOR ELEMENT OF FLAGELLAR MOTOR COMPLEX"/>
    <property type="match status" value="1"/>
</dbReference>
<evidence type="ECO:0000256" key="2">
    <source>
        <dbReference type="ARBA" id="ARBA00023136"/>
    </source>
</evidence>
<dbReference type="InterPro" id="IPR006665">
    <property type="entry name" value="OmpA-like"/>
</dbReference>
<dbReference type="Pfam" id="PF00691">
    <property type="entry name" value="OmpA"/>
    <property type="match status" value="1"/>
</dbReference>
<protein>
    <recommendedName>
        <fullName evidence="4">OmpA-like domain-containing protein</fullName>
    </recommendedName>
</protein>
<dbReference type="Gene3D" id="3.30.1330.60">
    <property type="entry name" value="OmpA-like domain"/>
    <property type="match status" value="1"/>
</dbReference>
<comment type="caution">
    <text evidence="5">The sequence shown here is derived from an EMBL/GenBank/DDBJ whole genome shotgun (WGS) entry which is preliminary data.</text>
</comment>
<evidence type="ECO:0000313" key="5">
    <source>
        <dbReference type="EMBL" id="GAI50737.1"/>
    </source>
</evidence>
<keyword evidence="2" id="KW-0472">Membrane</keyword>
<evidence type="ECO:0000256" key="3">
    <source>
        <dbReference type="ARBA" id="ARBA00023237"/>
    </source>
</evidence>
<comment type="subcellular location">
    <subcellularLocation>
        <location evidence="1">Cell outer membrane</location>
    </subcellularLocation>
</comment>
<dbReference type="CDD" id="cd07185">
    <property type="entry name" value="OmpA_C-like"/>
    <property type="match status" value="1"/>
</dbReference>
<organism evidence="5">
    <name type="scientific">marine sediment metagenome</name>
    <dbReference type="NCBI Taxonomy" id="412755"/>
    <lineage>
        <taxon>unclassified sequences</taxon>
        <taxon>metagenomes</taxon>
        <taxon>ecological metagenomes</taxon>
    </lineage>
</organism>
<proteinExistence type="predicted"/>
<dbReference type="PRINTS" id="PR01021">
    <property type="entry name" value="OMPADOMAIN"/>
</dbReference>
<dbReference type="PANTHER" id="PTHR30329:SF21">
    <property type="entry name" value="LIPOPROTEIN YIAD-RELATED"/>
    <property type="match status" value="1"/>
</dbReference>
<accession>X1P347</accession>
<evidence type="ECO:0000259" key="4">
    <source>
        <dbReference type="PROSITE" id="PS51123"/>
    </source>
</evidence>
<reference evidence="5" key="1">
    <citation type="journal article" date="2014" name="Front. Microbiol.">
        <title>High frequency of phylogenetically diverse reductive dehalogenase-homologous genes in deep subseafloor sedimentary metagenomes.</title>
        <authorList>
            <person name="Kawai M."/>
            <person name="Futagami T."/>
            <person name="Toyoda A."/>
            <person name="Takaki Y."/>
            <person name="Nishi S."/>
            <person name="Hori S."/>
            <person name="Arai W."/>
            <person name="Tsubouchi T."/>
            <person name="Morono Y."/>
            <person name="Uchiyama I."/>
            <person name="Ito T."/>
            <person name="Fujiyama A."/>
            <person name="Inagaki F."/>
            <person name="Takami H."/>
        </authorList>
    </citation>
    <scope>NUCLEOTIDE SEQUENCE</scope>
    <source>
        <strain evidence="5">Expedition CK06-06</strain>
    </source>
</reference>
<dbReference type="InterPro" id="IPR006664">
    <property type="entry name" value="OMP_bac"/>
</dbReference>
<dbReference type="InterPro" id="IPR050330">
    <property type="entry name" value="Bact_OuterMem_StrucFunc"/>
</dbReference>
<name>X1P347_9ZZZZ</name>
<dbReference type="GO" id="GO:0009279">
    <property type="term" value="C:cell outer membrane"/>
    <property type="evidence" value="ECO:0007669"/>
    <property type="project" value="UniProtKB-SubCell"/>
</dbReference>
<dbReference type="PROSITE" id="PS51123">
    <property type="entry name" value="OMPA_2"/>
    <property type="match status" value="1"/>
</dbReference>
<sequence length="73" mass="7944">MYVVGHTDMTGGFEYNVGLSLKRAHAVVKALVNEYDIVAERLAGKGAGPLCPVGSNKNENGRKLNRRVELVEM</sequence>
<keyword evidence="3" id="KW-0998">Cell outer membrane</keyword>
<dbReference type="SUPFAM" id="SSF103088">
    <property type="entry name" value="OmpA-like"/>
    <property type="match status" value="1"/>
</dbReference>
<dbReference type="EMBL" id="BARV01033481">
    <property type="protein sequence ID" value="GAI50737.1"/>
    <property type="molecule type" value="Genomic_DNA"/>
</dbReference>
<gene>
    <name evidence="5" type="ORF">S06H3_52622</name>
</gene>